<keyword evidence="2" id="KW-1185">Reference proteome</keyword>
<dbReference type="Proteomes" id="UP000284250">
    <property type="component" value="Unassembled WGS sequence"/>
</dbReference>
<accession>A0A418QKJ4</accession>
<name>A0A418QKJ4_9BACT</name>
<comment type="caution">
    <text evidence="1">The sequence shown here is derived from an EMBL/GenBank/DDBJ whole genome shotgun (WGS) entry which is preliminary data.</text>
</comment>
<dbReference type="AlphaFoldDB" id="A0A418QKJ4"/>
<dbReference type="RefSeq" id="WP_119657552.1">
    <property type="nucleotide sequence ID" value="NZ_JBHUOI010000074.1"/>
</dbReference>
<proteinExistence type="predicted"/>
<evidence type="ECO:0000313" key="1">
    <source>
        <dbReference type="EMBL" id="RIY05783.1"/>
    </source>
</evidence>
<dbReference type="OrthoDB" id="884792at2"/>
<sequence length="185" mass="21268">MRAAIEKRFTHCRQKGCIQVYPESVSYYADLPGEAWVTRVADEQFDEERHFKVRNPDNRPIHLAAIDKCLIGRVQPAPKRCDCVFFEDRNVCFVEFKIRAEGRDVEDDRNQETRLLEAGEQLLASIQQFEADGLLTDYHRVRAYAFVGYGPLFPAPTTTLLSIAEYIDSNVRSAVDFDAKDNVLF</sequence>
<protein>
    <submittedName>
        <fullName evidence="1">Uncharacterized protein</fullName>
    </submittedName>
</protein>
<dbReference type="EMBL" id="QYCN01000048">
    <property type="protein sequence ID" value="RIY05783.1"/>
    <property type="molecule type" value="Genomic_DNA"/>
</dbReference>
<reference evidence="1 2" key="1">
    <citation type="submission" date="2018-09" db="EMBL/GenBank/DDBJ databases">
        <authorList>
            <person name="Zeman M."/>
            <person name="Pardy F."/>
        </authorList>
    </citation>
    <scope>NUCLEOTIDE SEQUENCE [LARGE SCALE GENOMIC DNA]</scope>
    <source>
        <strain evidence="1 2">CCM 8852</strain>
    </source>
</reference>
<organism evidence="1 2">
    <name type="scientific">Hymenobacter rubripertinctus</name>
    <dbReference type="NCBI Taxonomy" id="2029981"/>
    <lineage>
        <taxon>Bacteria</taxon>
        <taxon>Pseudomonadati</taxon>
        <taxon>Bacteroidota</taxon>
        <taxon>Cytophagia</taxon>
        <taxon>Cytophagales</taxon>
        <taxon>Hymenobacteraceae</taxon>
        <taxon>Hymenobacter</taxon>
    </lineage>
</organism>
<evidence type="ECO:0000313" key="2">
    <source>
        <dbReference type="Proteomes" id="UP000284250"/>
    </source>
</evidence>
<gene>
    <name evidence="1" type="ORF">D0T11_19810</name>
</gene>
<reference evidence="1 2" key="2">
    <citation type="submission" date="2019-01" db="EMBL/GenBank/DDBJ databases">
        <title>Hymenobacter humicola sp. nov., isolated from soils in Antarctica.</title>
        <authorList>
            <person name="Sedlacek I."/>
            <person name="Holochova P."/>
            <person name="Kralova S."/>
            <person name="Pantucek R."/>
            <person name="Stankova E."/>
            <person name="Vrbovska V."/>
            <person name="Kristofova L."/>
            <person name="Svec P."/>
            <person name="Busse H.-J."/>
        </authorList>
    </citation>
    <scope>NUCLEOTIDE SEQUENCE [LARGE SCALE GENOMIC DNA]</scope>
    <source>
        <strain evidence="1 2">CCM 8852</strain>
    </source>
</reference>